<evidence type="ECO:0000256" key="1">
    <source>
        <dbReference type="SAM" id="MobiDB-lite"/>
    </source>
</evidence>
<gene>
    <name evidence="3" type="ORF">TSTA_059410</name>
</gene>
<dbReference type="GO" id="GO:0015031">
    <property type="term" value="P:protein transport"/>
    <property type="evidence" value="ECO:0007669"/>
    <property type="project" value="TreeGrafter"/>
</dbReference>
<dbReference type="OMA" id="LRIGTMK"/>
<keyword evidence="4" id="KW-1185">Reference proteome</keyword>
<dbReference type="PANTHER" id="PTHR28199">
    <property type="entry name" value="PROCESSING OF GAS1 AND ALP PROTEIN 2"/>
    <property type="match status" value="1"/>
</dbReference>
<evidence type="ECO:0000313" key="4">
    <source>
        <dbReference type="Proteomes" id="UP000001745"/>
    </source>
</evidence>
<dbReference type="OrthoDB" id="4227028at2759"/>
<dbReference type="Proteomes" id="UP000001745">
    <property type="component" value="Unassembled WGS sequence"/>
</dbReference>
<feature type="compositionally biased region" description="Acidic residues" evidence="1">
    <location>
        <begin position="153"/>
        <end position="162"/>
    </location>
</feature>
<dbReference type="VEuPathDB" id="FungiDB:TSTA_059410"/>
<dbReference type="GeneID" id="8107411"/>
<feature type="transmembrane region" description="Helical" evidence="2">
    <location>
        <begin position="40"/>
        <end position="61"/>
    </location>
</feature>
<name>B8MQN2_TALSN</name>
<dbReference type="HOGENOM" id="CLU_121099_0_0_1"/>
<dbReference type="PANTHER" id="PTHR28199:SF1">
    <property type="entry name" value="PROCESSING OF GAS1 AND ALP PROTEIN 2"/>
    <property type="match status" value="1"/>
</dbReference>
<feature type="compositionally biased region" description="Basic and acidic residues" evidence="1">
    <location>
        <begin position="108"/>
        <end position="130"/>
    </location>
</feature>
<dbReference type="eggNOG" id="ENOG502S828">
    <property type="taxonomic scope" value="Eukaryota"/>
</dbReference>
<feature type="compositionally biased region" description="Basic and acidic residues" evidence="1">
    <location>
        <begin position="91"/>
        <end position="100"/>
    </location>
</feature>
<dbReference type="Pfam" id="PF07543">
    <property type="entry name" value="PGA2"/>
    <property type="match status" value="1"/>
</dbReference>
<organism evidence="3 4">
    <name type="scientific">Talaromyces stipitatus (strain ATCC 10500 / CBS 375.48 / QM 6759 / NRRL 1006)</name>
    <name type="common">Penicillium stipitatum</name>
    <dbReference type="NCBI Taxonomy" id="441959"/>
    <lineage>
        <taxon>Eukaryota</taxon>
        <taxon>Fungi</taxon>
        <taxon>Dikarya</taxon>
        <taxon>Ascomycota</taxon>
        <taxon>Pezizomycotina</taxon>
        <taxon>Eurotiomycetes</taxon>
        <taxon>Eurotiomycetidae</taxon>
        <taxon>Eurotiales</taxon>
        <taxon>Trichocomaceae</taxon>
        <taxon>Talaromyces</taxon>
        <taxon>Talaromyces sect. Talaromyces</taxon>
    </lineage>
</organism>
<sequence length="218" mass="25404">MTTTDPTAFLYDLLQSLNDYALDSLHDFQDYVGRPKVRHWLRIIVIVFGYIMVRPAIELFFKKMFERQAVKEEEAQKKKREEEDAQLVSEGLKRPKKDGNSLRIGTMKVDDNNKEKEEKGVKSEKGDSTKTGRKAVTLAAGNERDKDNKTKDEDYENSDQEDFAEKIRASGVLEWGRDARKRKQRQQPAVLEAEQQQKQMDEEKLMELLDWSDDEGKQ</sequence>
<dbReference type="InterPro" id="IPR011431">
    <property type="entry name" value="Trafficking_Pga2"/>
</dbReference>
<evidence type="ECO:0008006" key="5">
    <source>
        <dbReference type="Google" id="ProtNLM"/>
    </source>
</evidence>
<evidence type="ECO:0000256" key="2">
    <source>
        <dbReference type="SAM" id="Phobius"/>
    </source>
</evidence>
<keyword evidence="2" id="KW-0812">Transmembrane</keyword>
<keyword evidence="2" id="KW-1133">Transmembrane helix</keyword>
<dbReference type="EMBL" id="EQ962659">
    <property type="protein sequence ID" value="EED13455.1"/>
    <property type="molecule type" value="Genomic_DNA"/>
</dbReference>
<dbReference type="PhylomeDB" id="B8MQN2"/>
<accession>B8MQN2</accession>
<dbReference type="InParanoid" id="B8MQN2"/>
<evidence type="ECO:0000313" key="3">
    <source>
        <dbReference type="EMBL" id="EED13455.1"/>
    </source>
</evidence>
<dbReference type="RefSeq" id="XP_002487566.1">
    <property type="nucleotide sequence ID" value="XM_002487521.1"/>
</dbReference>
<proteinExistence type="predicted"/>
<dbReference type="STRING" id="441959.B8MQN2"/>
<reference evidence="4" key="1">
    <citation type="journal article" date="2015" name="Genome Announc.">
        <title>Genome sequence of the AIDS-associated pathogen Penicillium marneffei (ATCC18224) and its near taxonomic relative Talaromyces stipitatus (ATCC10500).</title>
        <authorList>
            <person name="Nierman W.C."/>
            <person name="Fedorova-Abrams N.D."/>
            <person name="Andrianopoulos A."/>
        </authorList>
    </citation>
    <scope>NUCLEOTIDE SEQUENCE [LARGE SCALE GENOMIC DNA]</scope>
    <source>
        <strain evidence="4">ATCC 10500 / CBS 375.48 / QM 6759 / NRRL 1006</strain>
    </source>
</reference>
<feature type="region of interest" description="Disordered" evidence="1">
    <location>
        <begin position="74"/>
        <end position="218"/>
    </location>
</feature>
<keyword evidence="2" id="KW-0472">Membrane</keyword>
<dbReference type="AlphaFoldDB" id="B8MQN2"/>
<protein>
    <recommendedName>
        <fullName evidence="5">Trafficking PGA2</fullName>
    </recommendedName>
</protein>
<feature type="compositionally biased region" description="Basic and acidic residues" evidence="1">
    <location>
        <begin position="142"/>
        <end position="152"/>
    </location>
</feature>